<evidence type="ECO:0008006" key="7">
    <source>
        <dbReference type="Google" id="ProtNLM"/>
    </source>
</evidence>
<dbReference type="EMBL" id="CP090891">
    <property type="protein sequence ID" value="ULU12695.1"/>
    <property type="molecule type" value="Genomic_DNA"/>
</dbReference>
<evidence type="ECO:0000313" key="3">
    <source>
        <dbReference type="EMBL" id="ULU12695.1"/>
    </source>
</evidence>
<evidence type="ECO:0000256" key="2">
    <source>
        <dbReference type="SAM" id="MobiDB-lite"/>
    </source>
</evidence>
<reference evidence="4 6" key="1">
    <citation type="submission" date="2022-04" db="EMBL/GenBank/DDBJ databases">
        <title>Chromosome-level reference genomes for two strains of Caenorhabditis briggsae: an improved platform for comparative genomics.</title>
        <authorList>
            <person name="Stevens L."/>
            <person name="Andersen E."/>
        </authorList>
    </citation>
    <scope>NUCLEOTIDE SEQUENCE [LARGE SCALE GENOMIC DNA]</scope>
    <source>
        <strain evidence="4">VX34</strain>
        <tissue evidence="4">Whole-organism</tissue>
    </source>
</reference>
<sequence>MTNPKSFRQGEPLRGLTDLPNNGASTSASMYARQDSLALASSYQQRDRERNNVDFMETELDLDNYLQCFTDLDVPADNIDFNDSELQKVNILYDEDRPFEPPVMNGYERHLAYGPAYPHPEQYDADQYQMNCEVKREEKPPVPANNPRRAIKRPAYQDYQDYSDDEISEDESADDYHSSSNGNKNKRTSLQNFKPQTKARKYHPKAADEKAQPTYKLKRARNNDAVRKCRNRAQEQQKKKDEEFEQMKGRIVELEQLLASEREARQRSEKLLEELIKKQNSVHDVKVEELPSNRFQPGPSFRQTRRH</sequence>
<dbReference type="Gene3D" id="1.20.5.170">
    <property type="match status" value="1"/>
</dbReference>
<keyword evidence="1" id="KW-0175">Coiled coil</keyword>
<protein>
    <recommendedName>
        <fullName evidence="7">BZIP domain-containing protein</fullName>
    </recommendedName>
</protein>
<evidence type="ECO:0000313" key="5">
    <source>
        <dbReference type="Proteomes" id="UP000827892"/>
    </source>
</evidence>
<keyword evidence="6" id="KW-1185">Reference proteome</keyword>
<dbReference type="KEGG" id="cbr:CBG_12574"/>
<proteinExistence type="predicted"/>
<dbReference type="Proteomes" id="UP000829354">
    <property type="component" value="Chromosome I"/>
</dbReference>
<feature type="compositionally biased region" description="Acidic residues" evidence="2">
    <location>
        <begin position="161"/>
        <end position="173"/>
    </location>
</feature>
<feature type="region of interest" description="Disordered" evidence="2">
    <location>
        <begin position="285"/>
        <end position="307"/>
    </location>
</feature>
<evidence type="ECO:0000313" key="6">
    <source>
        <dbReference type="Proteomes" id="UP000829354"/>
    </source>
</evidence>
<dbReference type="AlphaFoldDB" id="A0AAE9DX00"/>
<feature type="region of interest" description="Disordered" evidence="2">
    <location>
        <begin position="1"/>
        <end position="30"/>
    </location>
</feature>
<feature type="coiled-coil region" evidence="1">
    <location>
        <begin position="226"/>
        <end position="278"/>
    </location>
</feature>
<name>A0AAE9DX00_CAEBR</name>
<accession>A0AAE9DX00</accession>
<feature type="region of interest" description="Disordered" evidence="2">
    <location>
        <begin position="136"/>
        <end position="214"/>
    </location>
</feature>
<reference evidence="3 5" key="2">
    <citation type="submission" date="2022-05" db="EMBL/GenBank/DDBJ databases">
        <title>Chromosome-level reference genomes for two strains of Caenorhabditis briggsae: an improved platform for comparative genomics.</title>
        <authorList>
            <person name="Stevens L."/>
            <person name="Andersen E.C."/>
        </authorList>
    </citation>
    <scope>NUCLEOTIDE SEQUENCE [LARGE SCALE GENOMIC DNA]</scope>
    <source>
        <strain evidence="3">QX1410_ONT</strain>
        <tissue evidence="3">Whole-organism</tissue>
    </source>
</reference>
<gene>
    <name evidence="3" type="ORF">L3Y34_015740</name>
    <name evidence="4" type="ORF">L5515_001811</name>
</gene>
<evidence type="ECO:0000313" key="4">
    <source>
        <dbReference type="EMBL" id="UMM13642.1"/>
    </source>
</evidence>
<evidence type="ECO:0000256" key="1">
    <source>
        <dbReference type="SAM" id="Coils"/>
    </source>
</evidence>
<feature type="compositionally biased region" description="Polar residues" evidence="2">
    <location>
        <begin position="178"/>
        <end position="195"/>
    </location>
</feature>
<dbReference type="EMBL" id="CP092620">
    <property type="protein sequence ID" value="UMM13642.1"/>
    <property type="molecule type" value="Genomic_DNA"/>
</dbReference>
<feature type="compositionally biased region" description="Polar residues" evidence="2">
    <location>
        <begin position="19"/>
        <end position="29"/>
    </location>
</feature>
<dbReference type="OMA" id="SHNDCIS"/>
<dbReference type="Proteomes" id="UP000827892">
    <property type="component" value="Chromosome I"/>
</dbReference>
<organism evidence="3 5">
    <name type="scientific">Caenorhabditis briggsae</name>
    <dbReference type="NCBI Taxonomy" id="6238"/>
    <lineage>
        <taxon>Eukaryota</taxon>
        <taxon>Metazoa</taxon>
        <taxon>Ecdysozoa</taxon>
        <taxon>Nematoda</taxon>
        <taxon>Chromadorea</taxon>
        <taxon>Rhabditida</taxon>
        <taxon>Rhabditina</taxon>
        <taxon>Rhabditomorpha</taxon>
        <taxon>Rhabditoidea</taxon>
        <taxon>Rhabditidae</taxon>
        <taxon>Peloderinae</taxon>
        <taxon>Caenorhabditis</taxon>
    </lineage>
</organism>